<protein>
    <submittedName>
        <fullName evidence="1">Uncharacterized protein</fullName>
    </submittedName>
</protein>
<organism evidence="1 2">
    <name type="scientific">Plasmodium ovale curtisi</name>
    <dbReference type="NCBI Taxonomy" id="864141"/>
    <lineage>
        <taxon>Eukaryota</taxon>
        <taxon>Sar</taxon>
        <taxon>Alveolata</taxon>
        <taxon>Apicomplexa</taxon>
        <taxon>Aconoidasida</taxon>
        <taxon>Haemosporida</taxon>
        <taxon>Plasmodiidae</taxon>
        <taxon>Plasmodium</taxon>
        <taxon>Plasmodium (Plasmodium)</taxon>
    </lineage>
</organism>
<dbReference type="EMBL" id="FLQU01000593">
    <property type="protein sequence ID" value="SBS87723.1"/>
    <property type="molecule type" value="Genomic_DNA"/>
</dbReference>
<evidence type="ECO:0000313" key="1">
    <source>
        <dbReference type="EMBL" id="SBS87723.1"/>
    </source>
</evidence>
<sequence>MAAKCRKGEKNPRSAVGALSILCDSSPFHFYDCIKANENGGRCKNRNRDRGRSRRKSKRSRNWLVMGRVQLCKVKLSRIKNKHG</sequence>
<proteinExistence type="predicted"/>
<gene>
    <name evidence="1" type="ORF">POVCU2_0044150</name>
</gene>
<name>A0A1A8W6W1_PLAOA</name>
<dbReference type="AlphaFoldDB" id="A0A1A8W6W1"/>
<reference evidence="2" key="1">
    <citation type="submission" date="2016-05" db="EMBL/GenBank/DDBJ databases">
        <authorList>
            <person name="Naeem Raeece"/>
        </authorList>
    </citation>
    <scope>NUCLEOTIDE SEQUENCE [LARGE SCALE GENOMIC DNA]</scope>
</reference>
<dbReference type="Proteomes" id="UP000078560">
    <property type="component" value="Unassembled WGS sequence"/>
</dbReference>
<accession>A0A1A8W6W1</accession>
<evidence type="ECO:0000313" key="2">
    <source>
        <dbReference type="Proteomes" id="UP000078560"/>
    </source>
</evidence>